<keyword evidence="2" id="KW-0812">Transmembrane</keyword>
<dbReference type="PROSITE" id="PS50068">
    <property type="entry name" value="LDLRA_2"/>
    <property type="match status" value="2"/>
</dbReference>
<dbReference type="InterPro" id="IPR002172">
    <property type="entry name" value="LDrepeatLR_classA_rpt"/>
</dbReference>
<sequence>RPRRAVPSGSSRAALTGAACRAPGSAMTRKTVATARMRSAPRSLTAPTTGCSPSCAPGEFRCAVGRCVPYPHRCDGRDDCGDFSDEHGCVCPPGHLQCPDAQCLPPSAVCDGHRDCADGTDEDFCPGEGPTGDLWPRCATASATAGTAGTRARRGVRRHCPPPCSLQLPTPRQVRDGGAVGPPDPPHGSLQPCPTAPVPCVPGAPCSARGGAGGAMGTAVPGTPQ</sequence>
<evidence type="ECO:0000256" key="6">
    <source>
        <dbReference type="ARBA" id="ARBA00023157"/>
    </source>
</evidence>
<name>A0A8D0FRX8_STROC</name>
<feature type="disulfide bond" evidence="9">
    <location>
        <begin position="55"/>
        <end position="67"/>
    </location>
</feature>
<evidence type="ECO:0000256" key="7">
    <source>
        <dbReference type="ARBA" id="ARBA00023170"/>
    </source>
</evidence>
<keyword evidence="7" id="KW-0675">Receptor</keyword>
<dbReference type="PANTHER" id="PTHR22722">
    <property type="entry name" value="LOW-DENSITY LIPOPROTEIN RECEPTOR-RELATED PROTEIN 2-RELATED"/>
    <property type="match status" value="1"/>
</dbReference>
<dbReference type="PRINTS" id="PR00261">
    <property type="entry name" value="LDLRECEPTOR"/>
</dbReference>
<keyword evidence="4" id="KW-1133">Transmembrane helix</keyword>
<evidence type="ECO:0000256" key="10">
    <source>
        <dbReference type="SAM" id="MobiDB-lite"/>
    </source>
</evidence>
<dbReference type="InterPro" id="IPR023415">
    <property type="entry name" value="LDLR_class-A_CS"/>
</dbReference>
<evidence type="ECO:0000256" key="5">
    <source>
        <dbReference type="ARBA" id="ARBA00023136"/>
    </source>
</evidence>
<feature type="disulfide bond" evidence="9">
    <location>
        <begin position="62"/>
        <end position="80"/>
    </location>
</feature>
<dbReference type="AlphaFoldDB" id="A0A8D0FRX8"/>
<keyword evidence="12" id="KW-1185">Reference proteome</keyword>
<accession>A0A8D0FRX8</accession>
<dbReference type="Gene3D" id="4.10.400.10">
    <property type="entry name" value="Low-density Lipoprotein Receptor"/>
    <property type="match status" value="2"/>
</dbReference>
<evidence type="ECO:0000313" key="12">
    <source>
        <dbReference type="Proteomes" id="UP000694551"/>
    </source>
</evidence>
<organism evidence="11 12">
    <name type="scientific">Strix occidentalis caurina</name>
    <name type="common">northern spotted owl</name>
    <dbReference type="NCBI Taxonomy" id="311401"/>
    <lineage>
        <taxon>Eukaryota</taxon>
        <taxon>Metazoa</taxon>
        <taxon>Chordata</taxon>
        <taxon>Craniata</taxon>
        <taxon>Vertebrata</taxon>
        <taxon>Euteleostomi</taxon>
        <taxon>Archelosauria</taxon>
        <taxon>Archosauria</taxon>
        <taxon>Dinosauria</taxon>
        <taxon>Saurischia</taxon>
        <taxon>Theropoda</taxon>
        <taxon>Coelurosauria</taxon>
        <taxon>Aves</taxon>
        <taxon>Neognathae</taxon>
        <taxon>Neoaves</taxon>
        <taxon>Telluraves</taxon>
        <taxon>Strigiformes</taxon>
        <taxon>Strigidae</taxon>
        <taxon>Strix</taxon>
    </lineage>
</organism>
<keyword evidence="8" id="KW-0325">Glycoprotein</keyword>
<reference evidence="11" key="2">
    <citation type="submission" date="2025-09" db="UniProtKB">
        <authorList>
            <consortium name="Ensembl"/>
        </authorList>
    </citation>
    <scope>IDENTIFICATION</scope>
</reference>
<feature type="disulfide bond" evidence="9">
    <location>
        <begin position="91"/>
        <end position="103"/>
    </location>
</feature>
<evidence type="ECO:0000313" key="11">
    <source>
        <dbReference type="Ensembl" id="ENSSOCP00000020865.1"/>
    </source>
</evidence>
<dbReference type="InterPro" id="IPR036055">
    <property type="entry name" value="LDL_receptor-like_sf"/>
</dbReference>
<protein>
    <submittedName>
        <fullName evidence="11">Uncharacterized protein</fullName>
    </submittedName>
</protein>
<evidence type="ECO:0000256" key="9">
    <source>
        <dbReference type="PROSITE-ProRule" id="PRU00124"/>
    </source>
</evidence>
<comment type="subcellular location">
    <subcellularLocation>
        <location evidence="1">Membrane</location>
        <topology evidence="1">Single-pass membrane protein</topology>
    </subcellularLocation>
</comment>
<dbReference type="GO" id="GO:0043235">
    <property type="term" value="C:receptor complex"/>
    <property type="evidence" value="ECO:0007669"/>
    <property type="project" value="TreeGrafter"/>
</dbReference>
<feature type="disulfide bond" evidence="9">
    <location>
        <begin position="98"/>
        <end position="116"/>
    </location>
</feature>
<evidence type="ECO:0000256" key="1">
    <source>
        <dbReference type="ARBA" id="ARBA00004167"/>
    </source>
</evidence>
<dbReference type="FunFam" id="4.10.400.10:FF:000065">
    <property type="entry name" value="Transmembrane protease serine 7"/>
    <property type="match status" value="1"/>
</dbReference>
<evidence type="ECO:0000256" key="8">
    <source>
        <dbReference type="ARBA" id="ARBA00023180"/>
    </source>
</evidence>
<dbReference type="SMART" id="SM00192">
    <property type="entry name" value="LDLa"/>
    <property type="match status" value="2"/>
</dbReference>
<dbReference type="Ensembl" id="ENSSOCT00000021388.1">
    <property type="protein sequence ID" value="ENSSOCP00000020865.1"/>
    <property type="gene ID" value="ENSSOCG00000015577.1"/>
</dbReference>
<evidence type="ECO:0000256" key="2">
    <source>
        <dbReference type="ARBA" id="ARBA00022692"/>
    </source>
</evidence>
<dbReference type="CDD" id="cd00112">
    <property type="entry name" value="LDLa"/>
    <property type="match status" value="2"/>
</dbReference>
<evidence type="ECO:0000256" key="4">
    <source>
        <dbReference type="ARBA" id="ARBA00022989"/>
    </source>
</evidence>
<keyword evidence="3" id="KW-0677">Repeat</keyword>
<dbReference type="Pfam" id="PF00057">
    <property type="entry name" value="Ldl_recept_a"/>
    <property type="match status" value="2"/>
</dbReference>
<dbReference type="PROSITE" id="PS01209">
    <property type="entry name" value="LDLRA_1"/>
    <property type="match status" value="1"/>
</dbReference>
<dbReference type="SUPFAM" id="SSF57424">
    <property type="entry name" value="LDL receptor-like module"/>
    <property type="match status" value="2"/>
</dbReference>
<dbReference type="InterPro" id="IPR051221">
    <property type="entry name" value="LDLR-related"/>
</dbReference>
<dbReference type="GO" id="GO:0005886">
    <property type="term" value="C:plasma membrane"/>
    <property type="evidence" value="ECO:0007669"/>
    <property type="project" value="TreeGrafter"/>
</dbReference>
<feature type="region of interest" description="Disordered" evidence="10">
    <location>
        <begin position="167"/>
        <end position="191"/>
    </location>
</feature>
<evidence type="ECO:0000256" key="3">
    <source>
        <dbReference type="ARBA" id="ARBA00022737"/>
    </source>
</evidence>
<dbReference type="Proteomes" id="UP000694551">
    <property type="component" value="Unplaced"/>
</dbReference>
<feature type="disulfide bond" evidence="9">
    <location>
        <begin position="110"/>
        <end position="125"/>
    </location>
</feature>
<reference evidence="11" key="1">
    <citation type="submission" date="2025-08" db="UniProtKB">
        <authorList>
            <consortium name="Ensembl"/>
        </authorList>
    </citation>
    <scope>IDENTIFICATION</scope>
</reference>
<keyword evidence="5" id="KW-0472">Membrane</keyword>
<feature type="disulfide bond" evidence="9">
    <location>
        <begin position="74"/>
        <end position="89"/>
    </location>
</feature>
<keyword evidence="6 9" id="KW-1015">Disulfide bond</keyword>
<proteinExistence type="predicted"/>
<feature type="region of interest" description="Disordered" evidence="10">
    <location>
        <begin position="1"/>
        <end position="20"/>
    </location>
</feature>